<dbReference type="Proteomes" id="UP000593567">
    <property type="component" value="Unassembled WGS sequence"/>
</dbReference>
<dbReference type="GO" id="GO:0005730">
    <property type="term" value="C:nucleolus"/>
    <property type="evidence" value="ECO:0007669"/>
    <property type="project" value="TreeGrafter"/>
</dbReference>
<dbReference type="AlphaFoldDB" id="A0A7J7KTZ9"/>
<dbReference type="InterPro" id="IPR039844">
    <property type="entry name" value="URB1"/>
</dbReference>
<dbReference type="Pfam" id="PF11707">
    <property type="entry name" value="Npa1"/>
    <property type="match status" value="1"/>
</dbReference>
<dbReference type="GO" id="GO:0000466">
    <property type="term" value="P:maturation of 5.8S rRNA from tricistronic rRNA transcript (SSU-rRNA, 5.8S rRNA, LSU-rRNA)"/>
    <property type="evidence" value="ECO:0007669"/>
    <property type="project" value="TreeGrafter"/>
</dbReference>
<dbReference type="PANTHER" id="PTHR13500:SF0">
    <property type="entry name" value="NUCLEOLAR PRE-RIBOSOMAL-ASSOCIATED PROTEIN 1"/>
    <property type="match status" value="1"/>
</dbReference>
<dbReference type="GO" id="GO:0000463">
    <property type="term" value="P:maturation of LSU-rRNA from tricistronic rRNA transcript (SSU-rRNA, 5.8S rRNA, LSU-rRNA)"/>
    <property type="evidence" value="ECO:0007669"/>
    <property type="project" value="TreeGrafter"/>
</dbReference>
<organism evidence="2 3">
    <name type="scientific">Bugula neritina</name>
    <name type="common">Brown bryozoan</name>
    <name type="synonym">Sertularia neritina</name>
    <dbReference type="NCBI Taxonomy" id="10212"/>
    <lineage>
        <taxon>Eukaryota</taxon>
        <taxon>Metazoa</taxon>
        <taxon>Spiralia</taxon>
        <taxon>Lophotrochozoa</taxon>
        <taxon>Bryozoa</taxon>
        <taxon>Gymnolaemata</taxon>
        <taxon>Cheilostomatida</taxon>
        <taxon>Flustrina</taxon>
        <taxon>Buguloidea</taxon>
        <taxon>Bugulidae</taxon>
        <taxon>Bugula</taxon>
    </lineage>
</organism>
<keyword evidence="3" id="KW-1185">Reference proteome</keyword>
<gene>
    <name evidence="2" type="ORF">EB796_000030</name>
</gene>
<feature type="domain" description="URB1 N-terminal" evidence="1">
    <location>
        <begin position="204"/>
        <end position="369"/>
    </location>
</feature>
<evidence type="ECO:0000313" key="3">
    <source>
        <dbReference type="Proteomes" id="UP000593567"/>
    </source>
</evidence>
<sequence length="434" mass="49282">MPVVNRKSRFKRSFPTKEEQKILKKARVEAASLTSPEFKVLLSNSASTIVAFERFNSYVKEFEQRSEKEQRTSYDLIAEYLVSSPECKEIFNVISNKDLYSKFEIYHILKTLDSLLTALLKSSYKERFPSSAENICKQLAEGHFQKIYGLIISGKGRTNTTSIQLLTTVTAHGSLTTRLLFTNISFVREDVDALYNEKAVARFTKWMFGLLHTDTSELIEQVLSVLDKYVLSSTFITKTQRVKLFNITTVPQILECYNWHKSVKREKESTSQSEKPKVQSIVCEFVKSLLSNPKKCITFSDPEFGTGSRNMNHVVTHILVKSVLNNAYNDSQLEEVVVACLASRPDQLHRYLAVLEDSALPVKNTESWLTAANHVIKLMYSLPTFGHLVKHARTTSDDTLCNIALALSSPGLSTMKIFKHVLSMPELSSWQHTP</sequence>
<reference evidence="2" key="1">
    <citation type="submission" date="2020-06" db="EMBL/GenBank/DDBJ databases">
        <title>Draft genome of Bugula neritina, a colonial animal packing powerful symbionts and potential medicines.</title>
        <authorList>
            <person name="Rayko M."/>
        </authorList>
    </citation>
    <scope>NUCLEOTIDE SEQUENCE [LARGE SCALE GENOMIC DNA]</scope>
    <source>
        <strain evidence="2">Kwan_BN1</strain>
    </source>
</reference>
<name>A0A7J7KTZ9_BUGNE</name>
<dbReference type="PANTHER" id="PTHR13500">
    <property type="entry name" value="NUCLEOLAR PRERIBOSOMAL-ASSOCIATED PROTEIN 1"/>
    <property type="match status" value="1"/>
</dbReference>
<evidence type="ECO:0000313" key="2">
    <source>
        <dbReference type="EMBL" id="KAF6041647.1"/>
    </source>
</evidence>
<accession>A0A7J7KTZ9</accession>
<proteinExistence type="predicted"/>
<comment type="caution">
    <text evidence="2">The sequence shown here is derived from an EMBL/GenBank/DDBJ whole genome shotgun (WGS) entry which is preliminary data.</text>
</comment>
<dbReference type="EMBL" id="VXIV02000006">
    <property type="protein sequence ID" value="KAF6041647.1"/>
    <property type="molecule type" value="Genomic_DNA"/>
</dbReference>
<protein>
    <submittedName>
        <fullName evidence="2">URB1</fullName>
    </submittedName>
</protein>
<dbReference type="OrthoDB" id="72892at2759"/>
<evidence type="ECO:0000259" key="1">
    <source>
        <dbReference type="Pfam" id="PF11707"/>
    </source>
</evidence>
<dbReference type="InterPro" id="IPR021714">
    <property type="entry name" value="URB1_N"/>
</dbReference>